<gene>
    <name evidence="3" type="primary">ymfA</name>
    <name evidence="3" type="ORF">VA7868_00327</name>
</gene>
<feature type="domain" description="DUF3592" evidence="2">
    <location>
        <begin position="49"/>
        <end position="103"/>
    </location>
</feature>
<evidence type="ECO:0000313" key="4">
    <source>
        <dbReference type="Proteomes" id="UP000184608"/>
    </source>
</evidence>
<accession>A0A1M5VAT9</accession>
<reference evidence="3 4" key="1">
    <citation type="submission" date="2016-11" db="EMBL/GenBank/DDBJ databases">
        <authorList>
            <person name="Jaros S."/>
            <person name="Januszkiewicz K."/>
            <person name="Wedrychowicz H."/>
        </authorList>
    </citation>
    <scope>NUCLEOTIDE SEQUENCE [LARGE SCALE GENOMIC DNA]</scope>
    <source>
        <strain evidence="3 4">CECT 7868</strain>
    </source>
</reference>
<keyword evidence="1" id="KW-1133">Transmembrane helix</keyword>
<evidence type="ECO:0000259" key="2">
    <source>
        <dbReference type="Pfam" id="PF12158"/>
    </source>
</evidence>
<protein>
    <submittedName>
        <fullName evidence="3">Inner membrane protein YmfA</fullName>
    </submittedName>
</protein>
<proteinExistence type="predicted"/>
<dbReference type="InterPro" id="IPR021994">
    <property type="entry name" value="DUF3592"/>
</dbReference>
<dbReference type="STRING" id="1216006.VA7868_00327"/>
<evidence type="ECO:0000256" key="1">
    <source>
        <dbReference type="SAM" id="Phobius"/>
    </source>
</evidence>
<dbReference type="AlphaFoldDB" id="A0A1M5VAT9"/>
<sequence>MKPSSIFKLAFMAFGFIFLALAAFLFNQQQSFLSHAVRTDGIVTSFVSDGTYYPIVSFQTAEGEMIEFKSSTGSNPPSFSRGETVEVVYQPDLPEHAEIYSFLHLWLGPLIFGIFGSLFSLIGVLFFLYGLSGKRKKAYLKQHGTTITASVQHIELNRAFELNGRHPYVVTAQWQDPQTNRLHSFQSENLWVQPDDLNTDEVTVFIEPGNPGKYYMDLPK</sequence>
<keyword evidence="4" id="KW-1185">Reference proteome</keyword>
<keyword evidence="1" id="KW-0472">Membrane</keyword>
<dbReference type="OrthoDB" id="2242169at2"/>
<dbReference type="RefSeq" id="WP_073602106.1">
    <property type="nucleotide sequence ID" value="NZ_FQXZ01000005.1"/>
</dbReference>
<keyword evidence="1" id="KW-0812">Transmembrane</keyword>
<dbReference type="Proteomes" id="UP000184608">
    <property type="component" value="Unassembled WGS sequence"/>
</dbReference>
<evidence type="ECO:0000313" key="3">
    <source>
        <dbReference type="EMBL" id="SHH72350.1"/>
    </source>
</evidence>
<organism evidence="3 4">
    <name type="scientific">Vibrio aerogenes CECT 7868</name>
    <dbReference type="NCBI Taxonomy" id="1216006"/>
    <lineage>
        <taxon>Bacteria</taxon>
        <taxon>Pseudomonadati</taxon>
        <taxon>Pseudomonadota</taxon>
        <taxon>Gammaproteobacteria</taxon>
        <taxon>Vibrionales</taxon>
        <taxon>Vibrionaceae</taxon>
        <taxon>Vibrio</taxon>
    </lineage>
</organism>
<dbReference type="EMBL" id="FQXZ01000005">
    <property type="protein sequence ID" value="SHH72350.1"/>
    <property type="molecule type" value="Genomic_DNA"/>
</dbReference>
<dbReference type="Pfam" id="PF12158">
    <property type="entry name" value="DUF3592"/>
    <property type="match status" value="1"/>
</dbReference>
<feature type="transmembrane region" description="Helical" evidence="1">
    <location>
        <begin position="110"/>
        <end position="131"/>
    </location>
</feature>
<name>A0A1M5VAT9_9VIBR</name>